<gene>
    <name evidence="2" type="ORF">LIER_24884</name>
</gene>
<dbReference type="GO" id="GO:0003676">
    <property type="term" value="F:nucleic acid binding"/>
    <property type="evidence" value="ECO:0007669"/>
    <property type="project" value="InterPro"/>
</dbReference>
<evidence type="ECO:0000259" key="1">
    <source>
        <dbReference type="Pfam" id="PF13456"/>
    </source>
</evidence>
<dbReference type="EMBL" id="BAABME010007344">
    <property type="protein sequence ID" value="GAA0170669.1"/>
    <property type="molecule type" value="Genomic_DNA"/>
</dbReference>
<dbReference type="AlphaFoldDB" id="A0AAV3R2S9"/>
<dbReference type="InterPro" id="IPR012337">
    <property type="entry name" value="RNaseH-like_sf"/>
</dbReference>
<feature type="domain" description="RNase H type-1" evidence="1">
    <location>
        <begin position="11"/>
        <end position="87"/>
    </location>
</feature>
<evidence type="ECO:0000313" key="2">
    <source>
        <dbReference type="EMBL" id="GAA0170669.1"/>
    </source>
</evidence>
<dbReference type="Proteomes" id="UP001454036">
    <property type="component" value="Unassembled WGS sequence"/>
</dbReference>
<name>A0AAV3R2S9_LITER</name>
<keyword evidence="3" id="KW-1185">Reference proteome</keyword>
<accession>A0AAV3R2S9</accession>
<dbReference type="InterPro" id="IPR002156">
    <property type="entry name" value="RNaseH_domain"/>
</dbReference>
<protein>
    <recommendedName>
        <fullName evidence="1">RNase H type-1 domain-containing protein</fullName>
    </recommendedName>
</protein>
<evidence type="ECO:0000313" key="3">
    <source>
        <dbReference type="Proteomes" id="UP001454036"/>
    </source>
</evidence>
<reference evidence="2 3" key="1">
    <citation type="submission" date="2024-01" db="EMBL/GenBank/DDBJ databases">
        <title>The complete chloroplast genome sequence of Lithospermum erythrorhizon: insights into the phylogenetic relationship among Boraginaceae species and the maternal lineages of purple gromwells.</title>
        <authorList>
            <person name="Okada T."/>
            <person name="Watanabe K."/>
        </authorList>
    </citation>
    <scope>NUCLEOTIDE SEQUENCE [LARGE SCALE GENOMIC DNA]</scope>
</reference>
<comment type="caution">
    <text evidence="2">The sequence shown here is derived from an EMBL/GenBank/DDBJ whole genome shotgun (WGS) entry which is preliminary data.</text>
</comment>
<dbReference type="SUPFAM" id="SSF53098">
    <property type="entry name" value="Ribonuclease H-like"/>
    <property type="match status" value="1"/>
</dbReference>
<dbReference type="Gene3D" id="3.30.420.10">
    <property type="entry name" value="Ribonuclease H-like superfamily/Ribonuclease H"/>
    <property type="match status" value="1"/>
</dbReference>
<dbReference type="Pfam" id="PF13456">
    <property type="entry name" value="RVT_3"/>
    <property type="match status" value="1"/>
</dbReference>
<dbReference type="PANTHER" id="PTHR48475:SF2">
    <property type="entry name" value="RIBONUCLEASE H"/>
    <property type="match status" value="1"/>
</dbReference>
<sequence length="187" mass="21349">MEYALRFSFKAINNEAEYKAMIAGLMLVKSLGIQRVIVRGDSKLIMDQINGECGVKNKTLAKYHEKAVTMAKGFDQTIFQHVPRAQIEEEDRFVLEEPDDWRTPIARYLTTGQFPGYKLEAKKTQNVSYKFHMYQGELYKKSVEGLLLLYVSAGNISKVLFEVHNGWCGSHIGGRSLTLKITRIGFF</sequence>
<dbReference type="CDD" id="cd09279">
    <property type="entry name" value="RNase_HI_like"/>
    <property type="match status" value="1"/>
</dbReference>
<dbReference type="GO" id="GO:0004523">
    <property type="term" value="F:RNA-DNA hybrid ribonuclease activity"/>
    <property type="evidence" value="ECO:0007669"/>
    <property type="project" value="InterPro"/>
</dbReference>
<proteinExistence type="predicted"/>
<dbReference type="PANTHER" id="PTHR48475">
    <property type="entry name" value="RIBONUCLEASE H"/>
    <property type="match status" value="1"/>
</dbReference>
<organism evidence="2 3">
    <name type="scientific">Lithospermum erythrorhizon</name>
    <name type="common">Purple gromwell</name>
    <name type="synonym">Lithospermum officinale var. erythrorhizon</name>
    <dbReference type="NCBI Taxonomy" id="34254"/>
    <lineage>
        <taxon>Eukaryota</taxon>
        <taxon>Viridiplantae</taxon>
        <taxon>Streptophyta</taxon>
        <taxon>Embryophyta</taxon>
        <taxon>Tracheophyta</taxon>
        <taxon>Spermatophyta</taxon>
        <taxon>Magnoliopsida</taxon>
        <taxon>eudicotyledons</taxon>
        <taxon>Gunneridae</taxon>
        <taxon>Pentapetalae</taxon>
        <taxon>asterids</taxon>
        <taxon>lamiids</taxon>
        <taxon>Boraginales</taxon>
        <taxon>Boraginaceae</taxon>
        <taxon>Boraginoideae</taxon>
        <taxon>Lithospermeae</taxon>
        <taxon>Lithospermum</taxon>
    </lineage>
</organism>
<dbReference type="InterPro" id="IPR036397">
    <property type="entry name" value="RNaseH_sf"/>
</dbReference>